<evidence type="ECO:0000313" key="3">
    <source>
        <dbReference type="Proteomes" id="UP000691718"/>
    </source>
</evidence>
<dbReference type="OrthoDB" id="6737304at2759"/>
<dbReference type="AlphaFoldDB" id="A0A8S3XKR6"/>
<gene>
    <name evidence="2" type="ORF">PAPOLLO_LOCUS18970</name>
</gene>
<sequence length="179" mass="19051">MDKRRKKETFRCKYSRAKKTETTRKGKIAGCLKHFLQNNEDSTETIDATESQDSKSVISVTMSGPSEISTEATTVTSGPATSGGGCISKTASTDAEPNEAMTPSTVLEQSTSGSSACVRSSVMSANEIPAASDTFKEGFNKASVDIIASDPGLWPEIFTNEIARILVKCGPPLIDISFI</sequence>
<protein>
    <submittedName>
        <fullName evidence="2">(apollo) hypothetical protein</fullName>
    </submittedName>
</protein>
<reference evidence="2" key="1">
    <citation type="submission" date="2021-04" db="EMBL/GenBank/DDBJ databases">
        <authorList>
            <person name="Tunstrom K."/>
        </authorList>
    </citation>
    <scope>NUCLEOTIDE SEQUENCE</scope>
</reference>
<keyword evidence="3" id="KW-1185">Reference proteome</keyword>
<name>A0A8S3XKR6_PARAO</name>
<feature type="compositionally biased region" description="Polar residues" evidence="1">
    <location>
        <begin position="89"/>
        <end position="98"/>
    </location>
</feature>
<organism evidence="2 3">
    <name type="scientific">Parnassius apollo</name>
    <name type="common">Apollo butterfly</name>
    <name type="synonym">Papilio apollo</name>
    <dbReference type="NCBI Taxonomy" id="110799"/>
    <lineage>
        <taxon>Eukaryota</taxon>
        <taxon>Metazoa</taxon>
        <taxon>Ecdysozoa</taxon>
        <taxon>Arthropoda</taxon>
        <taxon>Hexapoda</taxon>
        <taxon>Insecta</taxon>
        <taxon>Pterygota</taxon>
        <taxon>Neoptera</taxon>
        <taxon>Endopterygota</taxon>
        <taxon>Lepidoptera</taxon>
        <taxon>Glossata</taxon>
        <taxon>Ditrysia</taxon>
        <taxon>Papilionoidea</taxon>
        <taxon>Papilionidae</taxon>
        <taxon>Parnassiinae</taxon>
        <taxon>Parnassini</taxon>
        <taxon>Parnassius</taxon>
        <taxon>Parnassius</taxon>
    </lineage>
</organism>
<evidence type="ECO:0000256" key="1">
    <source>
        <dbReference type="SAM" id="MobiDB-lite"/>
    </source>
</evidence>
<accession>A0A8S3XKR6</accession>
<dbReference type="Proteomes" id="UP000691718">
    <property type="component" value="Unassembled WGS sequence"/>
</dbReference>
<feature type="compositionally biased region" description="Polar residues" evidence="1">
    <location>
        <begin position="64"/>
        <end position="80"/>
    </location>
</feature>
<evidence type="ECO:0000313" key="2">
    <source>
        <dbReference type="EMBL" id="CAG5028123.1"/>
    </source>
</evidence>
<feature type="region of interest" description="Disordered" evidence="1">
    <location>
        <begin position="64"/>
        <end position="98"/>
    </location>
</feature>
<comment type="caution">
    <text evidence="2">The sequence shown here is derived from an EMBL/GenBank/DDBJ whole genome shotgun (WGS) entry which is preliminary data.</text>
</comment>
<proteinExistence type="predicted"/>
<dbReference type="EMBL" id="CAJQZP010001196">
    <property type="protein sequence ID" value="CAG5028123.1"/>
    <property type="molecule type" value="Genomic_DNA"/>
</dbReference>